<evidence type="ECO:0000256" key="2">
    <source>
        <dbReference type="ARBA" id="ARBA00022475"/>
    </source>
</evidence>
<evidence type="ECO:0000313" key="7">
    <source>
        <dbReference type="EMBL" id="MBS2961770.1"/>
    </source>
</evidence>
<evidence type="ECO:0000256" key="5">
    <source>
        <dbReference type="ARBA" id="ARBA00023136"/>
    </source>
</evidence>
<feature type="transmembrane region" description="Helical" evidence="6">
    <location>
        <begin position="107"/>
        <end position="126"/>
    </location>
</feature>
<dbReference type="Gene3D" id="1.20.1250.20">
    <property type="entry name" value="MFS general substrate transporter like domains"/>
    <property type="match status" value="1"/>
</dbReference>
<keyword evidence="4 6" id="KW-1133">Transmembrane helix</keyword>
<dbReference type="InterPro" id="IPR011701">
    <property type="entry name" value="MFS"/>
</dbReference>
<reference evidence="7" key="1">
    <citation type="submission" date="2021-04" db="EMBL/GenBank/DDBJ databases">
        <title>Genome based classification of Actinospica acidithermotolerans sp. nov., an actinobacterium isolated from an Indonesian hot spring.</title>
        <authorList>
            <person name="Kusuma A.B."/>
            <person name="Putra K.E."/>
            <person name="Nafisah S."/>
            <person name="Loh J."/>
            <person name="Nouioui I."/>
            <person name="Goodfellow M."/>
        </authorList>
    </citation>
    <scope>NUCLEOTIDE SEQUENCE</scope>
    <source>
        <strain evidence="7">DSM 45618</strain>
    </source>
</reference>
<feature type="transmembrane region" description="Helical" evidence="6">
    <location>
        <begin position="222"/>
        <end position="246"/>
    </location>
</feature>
<feature type="transmembrane region" description="Helical" evidence="6">
    <location>
        <begin position="310"/>
        <end position="331"/>
    </location>
</feature>
<feature type="transmembrane region" description="Helical" evidence="6">
    <location>
        <begin position="286"/>
        <end position="304"/>
    </location>
</feature>
<dbReference type="EMBL" id="JAGSXH010000003">
    <property type="protein sequence ID" value="MBS2961770.1"/>
    <property type="molecule type" value="Genomic_DNA"/>
</dbReference>
<comment type="subcellular location">
    <subcellularLocation>
        <location evidence="1">Cell membrane</location>
        <topology evidence="1">Multi-pass membrane protein</topology>
    </subcellularLocation>
</comment>
<proteinExistence type="predicted"/>
<feature type="transmembrane region" description="Helical" evidence="6">
    <location>
        <begin position="54"/>
        <end position="74"/>
    </location>
</feature>
<gene>
    <name evidence="7" type="ORF">KGA66_01830</name>
</gene>
<feature type="transmembrane region" description="Helical" evidence="6">
    <location>
        <begin position="147"/>
        <end position="169"/>
    </location>
</feature>
<dbReference type="InterPro" id="IPR036259">
    <property type="entry name" value="MFS_trans_sf"/>
</dbReference>
<dbReference type="PANTHER" id="PTHR23513:SF11">
    <property type="entry name" value="STAPHYLOFERRIN A TRANSPORTER"/>
    <property type="match status" value="1"/>
</dbReference>
<feature type="transmembrane region" description="Helical" evidence="6">
    <location>
        <begin position="379"/>
        <end position="395"/>
    </location>
</feature>
<feature type="transmembrane region" description="Helical" evidence="6">
    <location>
        <begin position="21"/>
        <end position="42"/>
    </location>
</feature>
<evidence type="ECO:0000313" key="8">
    <source>
        <dbReference type="Proteomes" id="UP000677913"/>
    </source>
</evidence>
<evidence type="ECO:0000256" key="6">
    <source>
        <dbReference type="SAM" id="Phobius"/>
    </source>
</evidence>
<keyword evidence="8" id="KW-1185">Reference proteome</keyword>
<dbReference type="CDD" id="cd06173">
    <property type="entry name" value="MFS_MefA_like"/>
    <property type="match status" value="1"/>
</dbReference>
<dbReference type="SUPFAM" id="SSF103473">
    <property type="entry name" value="MFS general substrate transporter"/>
    <property type="match status" value="1"/>
</dbReference>
<feature type="transmembrane region" description="Helical" evidence="6">
    <location>
        <begin position="258"/>
        <end position="279"/>
    </location>
</feature>
<sequence>MSTSMPNRFGVLRYRDFRLLLIDRFLAPSAFAFSVVGVSFAVLKATGSTADLSYVLAAQIAPNLVFAPLGGVIADRVPPQYVIACANLLVALSEGSLGLLVLTHHAVLWQMILLEAGTGTAVAIFYPASQALLPKLVPDAELQQANAVSRLVMNGAMMGGAAAGGFLVAAVGPGWALVADAIGMSFAVLPNLFIRAAATAREQTPGIFTELREGWDEFRSHTWLWGIVVQYSIVLMCWYGSFSVLGPAVAARHLGGPAAWGAIMAFESIGLIVGGLVALRFTPRRPMLFVALIGATIALPSLALAMLWPVWLICLTSLGVGVAIEAMMVQWNVVMARYIPAEKLARVSAYDVLGSVMSMPIGALLAGPIATAIGVSRTQYAAAVLIVATSALTLLSRDIRTRRSTDTPSTVLRIREAGSEAGTVSAATQSGLSAAAISSDA</sequence>
<protein>
    <submittedName>
        <fullName evidence="7">MFS transporter</fullName>
    </submittedName>
</protein>
<dbReference type="Pfam" id="PF07690">
    <property type="entry name" value="MFS_1"/>
    <property type="match status" value="1"/>
</dbReference>
<comment type="caution">
    <text evidence="7">The sequence shown here is derived from an EMBL/GenBank/DDBJ whole genome shotgun (WGS) entry which is preliminary data.</text>
</comment>
<keyword evidence="2" id="KW-1003">Cell membrane</keyword>
<evidence type="ECO:0000256" key="4">
    <source>
        <dbReference type="ARBA" id="ARBA00022989"/>
    </source>
</evidence>
<evidence type="ECO:0000256" key="3">
    <source>
        <dbReference type="ARBA" id="ARBA00022692"/>
    </source>
</evidence>
<keyword evidence="3 6" id="KW-0812">Transmembrane</keyword>
<keyword evidence="5 6" id="KW-0472">Membrane</keyword>
<feature type="transmembrane region" description="Helical" evidence="6">
    <location>
        <begin position="352"/>
        <end position="373"/>
    </location>
</feature>
<evidence type="ECO:0000256" key="1">
    <source>
        <dbReference type="ARBA" id="ARBA00004651"/>
    </source>
</evidence>
<feature type="transmembrane region" description="Helical" evidence="6">
    <location>
        <begin position="81"/>
        <end position="101"/>
    </location>
</feature>
<dbReference type="Proteomes" id="UP000677913">
    <property type="component" value="Unassembled WGS sequence"/>
</dbReference>
<dbReference type="RefSeq" id="WP_211463747.1">
    <property type="nucleotide sequence ID" value="NZ_JAGSXH010000003.1"/>
</dbReference>
<accession>A0A8J7WLN3</accession>
<feature type="transmembrane region" description="Helical" evidence="6">
    <location>
        <begin position="175"/>
        <end position="194"/>
    </location>
</feature>
<dbReference type="GO" id="GO:0005886">
    <property type="term" value="C:plasma membrane"/>
    <property type="evidence" value="ECO:0007669"/>
    <property type="project" value="UniProtKB-SubCell"/>
</dbReference>
<dbReference type="PANTHER" id="PTHR23513">
    <property type="entry name" value="INTEGRAL MEMBRANE EFFLUX PROTEIN-RELATED"/>
    <property type="match status" value="1"/>
</dbReference>
<name>A0A8J7WLN3_9ACTN</name>
<dbReference type="AlphaFoldDB" id="A0A8J7WLN3"/>
<dbReference type="GO" id="GO:0022857">
    <property type="term" value="F:transmembrane transporter activity"/>
    <property type="evidence" value="ECO:0007669"/>
    <property type="project" value="InterPro"/>
</dbReference>
<organism evidence="7 8">
    <name type="scientific">Actinocrinis puniceicyclus</name>
    <dbReference type="NCBI Taxonomy" id="977794"/>
    <lineage>
        <taxon>Bacteria</taxon>
        <taxon>Bacillati</taxon>
        <taxon>Actinomycetota</taxon>
        <taxon>Actinomycetes</taxon>
        <taxon>Catenulisporales</taxon>
        <taxon>Actinospicaceae</taxon>
        <taxon>Actinocrinis</taxon>
    </lineage>
</organism>